<dbReference type="AlphaFoldDB" id="A0AAU8WA16"/>
<dbReference type="KEGG" id="vti:CEQ48_01390"/>
<accession>A0AAU8WA16</accession>
<organism evidence="1 2">
    <name type="scientific">Vibrio tarriae</name>
    <dbReference type="NCBI Taxonomy" id="2014742"/>
    <lineage>
        <taxon>Bacteria</taxon>
        <taxon>Pseudomonadati</taxon>
        <taxon>Pseudomonadota</taxon>
        <taxon>Gammaproteobacteria</taxon>
        <taxon>Vibrionales</taxon>
        <taxon>Vibrionaceae</taxon>
        <taxon>Vibrio</taxon>
    </lineage>
</organism>
<sequence length="210" mass="23890">MGLMLKELEYSRENFGVDPFGYSAQAFYQFGVVKALHGIPVNFDAAPTSEDLKNPILWLAHAEALTQAAITLIKTEPKFENMPFEIRAICDSQYCAVALMLIGYSLEISLKSMMIMSHGISGYIEIEKKHRHHRLHELSQFIPTLNRKEKAILRLLTHFVYWAGRYPDPGSGREDDATEIFELSETYRITGSDLLRLSAKVMQYTKQVVG</sequence>
<evidence type="ECO:0000313" key="1">
    <source>
        <dbReference type="EMBL" id="ASK53487.1"/>
    </source>
</evidence>
<dbReference type="Proteomes" id="UP000198371">
    <property type="component" value="Chromosome 2"/>
</dbReference>
<dbReference type="EMBL" id="CP022352">
    <property type="protein sequence ID" value="ASK53487.1"/>
    <property type="molecule type" value="Genomic_DNA"/>
</dbReference>
<protein>
    <recommendedName>
        <fullName evidence="3">HEPN domain-containing protein</fullName>
    </recommendedName>
</protein>
<evidence type="ECO:0008006" key="3">
    <source>
        <dbReference type="Google" id="ProtNLM"/>
    </source>
</evidence>
<gene>
    <name evidence="1" type="ORF">CEQ48_01390</name>
</gene>
<evidence type="ECO:0000313" key="2">
    <source>
        <dbReference type="Proteomes" id="UP000198371"/>
    </source>
</evidence>
<name>A0AAU8WA16_9VIBR</name>
<keyword evidence="2" id="KW-1185">Reference proteome</keyword>
<reference evidence="1 2" key="2">
    <citation type="submission" date="2017-06" db="EMBL/GenBank/DDBJ databases">
        <title>Complete genome sequence of Vibrio sp. 2521-89, a close relative of Vibrio cholerae isolated from lake water in New Mexico, USA.</title>
        <authorList>
            <person name="Liang K."/>
            <person name="Orata F.D."/>
            <person name="Winkjer N.S."/>
            <person name="Tarr C.L."/>
            <person name="Boucher Y."/>
        </authorList>
    </citation>
    <scope>NUCLEOTIDE SEQUENCE [LARGE SCALE GENOMIC DNA]</scope>
    <source>
        <strain evidence="1 2">2521-89</strain>
    </source>
</reference>
<proteinExistence type="predicted"/>
<reference evidence="2" key="1">
    <citation type="journal article" date="2017" name="Genome Announc.">
        <title>Complete Genome Sequence of Vibrio sp. Strain 2521-89, a Close Relative of Vibrio cholerae Isolated from Lake Water in New Mexico, USA.</title>
        <authorList>
            <person name="Liang K."/>
            <person name="Orata F.D."/>
            <person name="Winkjer N.S."/>
            <person name="Rowe L.A."/>
            <person name="Tarr C.L."/>
            <person name="Boucher Y."/>
        </authorList>
    </citation>
    <scope>NUCLEOTIDE SEQUENCE [LARGE SCALE GENOMIC DNA]</scope>
    <source>
        <strain evidence="2">2521-89</strain>
    </source>
</reference>